<reference evidence="1 2" key="1">
    <citation type="submission" date="2017-10" db="EMBL/GenBank/DDBJ databases">
        <authorList>
            <person name="Aull H.G."/>
            <person name="Holden M."/>
            <person name="Im S.J."/>
            <person name="Nair A."/>
            <person name="Venkatram C."/>
            <person name="Wyche K.A."/>
            <person name="Bortz R.L."/>
            <person name="Warner M.H."/>
            <person name="Garlena R.A."/>
            <person name="Russell D.A."/>
            <person name="Pope W.H."/>
            <person name="Jacobs-Sera D."/>
            <person name="Hendrix R.W."/>
            <person name="Hatfull G.F."/>
        </authorList>
    </citation>
    <scope>NUCLEOTIDE SEQUENCE [LARGE SCALE GENOMIC DNA]</scope>
</reference>
<gene>
    <name evidence="1" type="ORF">SEA_ANAMIKA_27</name>
</gene>
<evidence type="ECO:0000313" key="1">
    <source>
        <dbReference type="EMBL" id="ATW61122.1"/>
    </source>
</evidence>
<name>A0A2H4PFV8_9CAUD</name>
<dbReference type="Gene3D" id="2.60.120.560">
    <property type="entry name" value="Exo-inulinase, domain 1"/>
    <property type="match status" value="1"/>
</dbReference>
<accession>A0A2H4PFV8</accession>
<proteinExistence type="predicted"/>
<protein>
    <submittedName>
        <fullName evidence="1">Minor tail protein</fullName>
    </submittedName>
</protein>
<organism evidence="1 2">
    <name type="scientific">Gordonia phage Anamika</name>
    <dbReference type="NCBI Taxonomy" id="2047829"/>
    <lineage>
        <taxon>Viruses</taxon>
        <taxon>Duplodnaviria</taxon>
        <taxon>Heunggongvirae</taxon>
        <taxon>Uroviricota</taxon>
        <taxon>Caudoviricetes</taxon>
        <taxon>Woesvirus</taxon>
        <taxon>Woesvirus woes</taxon>
    </lineage>
</organism>
<dbReference type="Gene3D" id="2.60.120.260">
    <property type="entry name" value="Galactose-binding domain-like"/>
    <property type="match status" value="1"/>
</dbReference>
<evidence type="ECO:0000313" key="2">
    <source>
        <dbReference type="Proteomes" id="UP000241469"/>
    </source>
</evidence>
<sequence>MATGFGEWGNSVKVHQVLQQIARNEVERLRPASRLAEVTSIDQEAKKVMVKFVGETNEVPVPFNSTAPANIGQWVRVGGTTHDRYVEDVIGESATDRRLGFAEEQIGALLAEVVGPDYSQKDAEELGTTIGEYFESVGGDVDLTGLEQAIGGGYSGDDEKLNGIQSIIARIRRLAGGIVSPNRIPQLNVGAITNEPGANLLSSFGGFNSADAITGDGIWAFDPDVGKEQPGSARTTGNGTLRILSSEAIAVSPGQVLEIGGWVKWQDVSATGSAFRLLVVPYVGVGSLSPVEIGKVTSPAASGENTFAPTSWTVPASVDYVRVRITVEATVASGTVWWDDLVLRKAGTTLPQTYVGGLAQKLIELDDNDTGLDDAIGNLAKNINDAVNATVEDVGEGVGDILQTFFTIFNLNRQSKAAEAAALEAKQILAAMNNQEETGGDGMAWAVDFPNGNNDPLPSGDWQNVYNIVLRTEGGAGPPGSGGATPAWAATTRTTNSDDQKCSFIISYINGSDQESGVFIRATSNLSSGVLCTIRENGKLFLGRVSVSGTSISVLNTFLNVTHSAGFKVGDQVEVRCNGTYYYIYKNGKQIYSYNDTGNVVPVGASNRYCGMYMEREQALLIMYTSPRFASFYMSDWYIPPGGPINALWQGTLVQYNALTTKLDTVAYFILPAT</sequence>
<dbReference type="EMBL" id="MG099935">
    <property type="protein sequence ID" value="ATW61122.1"/>
    <property type="molecule type" value="Genomic_DNA"/>
</dbReference>
<dbReference type="Proteomes" id="UP000241469">
    <property type="component" value="Segment"/>
</dbReference>